<protein>
    <submittedName>
        <fullName evidence="3">Uncharacterized protein</fullName>
    </submittedName>
</protein>
<feature type="region of interest" description="Disordered" evidence="1">
    <location>
        <begin position="104"/>
        <end position="128"/>
    </location>
</feature>
<dbReference type="OrthoDB" id="2119228at2759"/>
<proteinExistence type="predicted"/>
<reference evidence="3" key="1">
    <citation type="submission" date="2020-11" db="EMBL/GenBank/DDBJ databases">
        <authorList>
            <consortium name="DOE Joint Genome Institute"/>
            <person name="Ahrendt S."/>
            <person name="Riley R."/>
            <person name="Andreopoulos W."/>
            <person name="Labutti K."/>
            <person name="Pangilinan J."/>
            <person name="Ruiz-Duenas F.J."/>
            <person name="Barrasa J.M."/>
            <person name="Sanchez-Garcia M."/>
            <person name="Camarero S."/>
            <person name="Miyauchi S."/>
            <person name="Serrano A."/>
            <person name="Linde D."/>
            <person name="Babiker R."/>
            <person name="Drula E."/>
            <person name="Ayuso-Fernandez I."/>
            <person name="Pacheco R."/>
            <person name="Padilla G."/>
            <person name="Ferreira P."/>
            <person name="Barriuso J."/>
            <person name="Kellner H."/>
            <person name="Castanera R."/>
            <person name="Alfaro M."/>
            <person name="Ramirez L."/>
            <person name="Pisabarro A.G."/>
            <person name="Kuo A."/>
            <person name="Tritt A."/>
            <person name="Lipzen A."/>
            <person name="He G."/>
            <person name="Yan M."/>
            <person name="Ng V."/>
            <person name="Cullen D."/>
            <person name="Martin F."/>
            <person name="Rosso M.-N."/>
            <person name="Henrissat B."/>
            <person name="Hibbett D."/>
            <person name="Martinez A.T."/>
            <person name="Grigoriev I.V."/>
        </authorList>
    </citation>
    <scope>NUCLEOTIDE SEQUENCE</scope>
    <source>
        <strain evidence="3">AH 40177</strain>
    </source>
</reference>
<evidence type="ECO:0000256" key="2">
    <source>
        <dbReference type="SAM" id="SignalP"/>
    </source>
</evidence>
<gene>
    <name evidence="3" type="ORF">BDP27DRAFT_1403092</name>
</gene>
<feature type="compositionally biased region" description="Basic and acidic residues" evidence="1">
    <location>
        <begin position="113"/>
        <end position="124"/>
    </location>
</feature>
<keyword evidence="4" id="KW-1185">Reference proteome</keyword>
<evidence type="ECO:0000313" key="4">
    <source>
        <dbReference type="Proteomes" id="UP000772434"/>
    </source>
</evidence>
<dbReference type="AlphaFoldDB" id="A0A9P5PMP6"/>
<feature type="signal peptide" evidence="2">
    <location>
        <begin position="1"/>
        <end position="24"/>
    </location>
</feature>
<name>A0A9P5PMP6_9AGAR</name>
<keyword evidence="2" id="KW-0732">Signal</keyword>
<comment type="caution">
    <text evidence="3">The sequence shown here is derived from an EMBL/GenBank/DDBJ whole genome shotgun (WGS) entry which is preliminary data.</text>
</comment>
<accession>A0A9P5PMP6</accession>
<organism evidence="3 4">
    <name type="scientific">Rhodocollybia butyracea</name>
    <dbReference type="NCBI Taxonomy" id="206335"/>
    <lineage>
        <taxon>Eukaryota</taxon>
        <taxon>Fungi</taxon>
        <taxon>Dikarya</taxon>
        <taxon>Basidiomycota</taxon>
        <taxon>Agaricomycotina</taxon>
        <taxon>Agaricomycetes</taxon>
        <taxon>Agaricomycetidae</taxon>
        <taxon>Agaricales</taxon>
        <taxon>Marasmiineae</taxon>
        <taxon>Omphalotaceae</taxon>
        <taxon>Rhodocollybia</taxon>
    </lineage>
</organism>
<dbReference type="EMBL" id="JADNRY010000058">
    <property type="protein sequence ID" value="KAF9068729.1"/>
    <property type="molecule type" value="Genomic_DNA"/>
</dbReference>
<evidence type="ECO:0000313" key="3">
    <source>
        <dbReference type="EMBL" id="KAF9068729.1"/>
    </source>
</evidence>
<sequence>MRYIRCRVSSLILLLSFIAHFTHGAPVSSLASSELENDFDSPYMDVYDSAYPFPDFDTSHDHNLEPPDPISDSVCSSQSSCGLSSSDVAVRSPAEVTIHRRRMATQNNGNAEALKKDTRCDKGGGKTRKIGNAIPGPIGAALKVIGTFLSILGKIFGGLGAKAKESAHQRASFTQRVVNKTAKKHPGWMIVAVYEKLHVQTYFPGKKDHNWSVKEVKTHTGLGDFPYILYAVEAGLLYLDGDRGYENWAWQVPVQRFHAIPKDATDVERRILVVDGTYPPNVPPVPGRCFLHIDVFEMGKKPRKIVAGLLDNARNTIGYGSGSLPFTLSNSRLKAVIKVAEPEKGKKEVFLQIKFASIHSGSQMG</sequence>
<feature type="chain" id="PRO_5040507042" evidence="2">
    <location>
        <begin position="25"/>
        <end position="365"/>
    </location>
</feature>
<evidence type="ECO:0000256" key="1">
    <source>
        <dbReference type="SAM" id="MobiDB-lite"/>
    </source>
</evidence>
<dbReference type="Proteomes" id="UP000772434">
    <property type="component" value="Unassembled WGS sequence"/>
</dbReference>